<sequence length="196" mass="21565">MMRELIKERIGQVVALFQSIDEDTMASIESAAQMIIDCIRKDGAVYVLGNGGSAADSQHFVGEMVGRFLKERKPFRFVALTTNTSILTCIGNDYAFDKVFERQVEASVRPGDVLFAISTSGNSENIILALQKARDMGCITIGLAGLTGGRMAELCDVLIRVPSVLTPRIQECHIFIIHVLSELIEQYLYQNSSNEG</sequence>
<dbReference type="GO" id="GO:0005975">
    <property type="term" value="P:carbohydrate metabolic process"/>
    <property type="evidence" value="ECO:0007669"/>
    <property type="project" value="UniProtKB-UniRule"/>
</dbReference>
<reference evidence="12 13" key="1">
    <citation type="journal article" date="2008" name="J. Bacteriol.">
        <title>The genome of Heliobacterium modesticaldum, a phototrophic representative of the Firmicutes containing the simplest photosynthetic apparatus.</title>
        <authorList>
            <person name="Sattley W.M."/>
            <person name="Madigan M.T."/>
            <person name="Swingley W.D."/>
            <person name="Cheung P.C."/>
            <person name="Clocksin K.M."/>
            <person name="Conrad A.L."/>
            <person name="Dejesa L.C."/>
            <person name="Honchak B.M."/>
            <person name="Jung D.O."/>
            <person name="Karbach L.E."/>
            <person name="Kurdoglu A."/>
            <person name="Lahiri S."/>
            <person name="Mastrian S.D."/>
            <person name="Page L.E."/>
            <person name="Taylor H.L."/>
            <person name="Wang Z.T."/>
            <person name="Raymond J."/>
            <person name="Chen M."/>
            <person name="Blankenship R.E."/>
            <person name="Touchman J.W."/>
        </authorList>
    </citation>
    <scope>NUCLEOTIDE SEQUENCE [LARGE SCALE GENOMIC DNA]</scope>
    <source>
        <strain evidence="13">ATCC 51547 / Ice1</strain>
    </source>
</reference>
<feature type="binding site" evidence="9">
    <location>
        <position position="170"/>
    </location>
    <ligand>
        <name>substrate</name>
    </ligand>
</feature>
<dbReference type="GO" id="GO:2001061">
    <property type="term" value="P:D-glycero-D-manno-heptose 7-phosphate biosynthetic process"/>
    <property type="evidence" value="ECO:0007669"/>
    <property type="project" value="UniProtKB-UniPathway"/>
</dbReference>
<comment type="cofactor">
    <cofactor evidence="9">
        <name>Zn(2+)</name>
        <dbReference type="ChEBI" id="CHEBI:29105"/>
    </cofactor>
    <text evidence="9">Binds 1 zinc ion per subunit.</text>
</comment>
<comment type="pathway">
    <text evidence="9">Carbohydrate biosynthesis; D-glycero-D-manno-heptose 7-phosphate biosynthesis; D-glycero-alpha-D-manno-heptose 7-phosphate and D-glycero-beta-D-manno-heptose 7-phosphate from sedoheptulose 7-phosphate: step 1/1.</text>
</comment>
<dbReference type="Proteomes" id="UP000008550">
    <property type="component" value="Chromosome"/>
</dbReference>
<feature type="binding site" evidence="9">
    <location>
        <position position="123"/>
    </location>
    <ligand>
        <name>substrate</name>
    </ligand>
</feature>
<evidence type="ECO:0000256" key="9">
    <source>
        <dbReference type="HAMAP-Rule" id="MF_00067"/>
    </source>
</evidence>
<dbReference type="InterPro" id="IPR046348">
    <property type="entry name" value="SIS_dom_sf"/>
</dbReference>
<keyword evidence="7 9" id="KW-0413">Isomerase</keyword>
<feature type="binding site" evidence="9">
    <location>
        <begin position="118"/>
        <end position="120"/>
    </location>
    <ligand>
        <name>substrate</name>
    </ligand>
</feature>
<dbReference type="InterPro" id="IPR000253">
    <property type="entry name" value="FHA_dom"/>
</dbReference>
<dbReference type="eggNOG" id="COG0279">
    <property type="taxonomic scope" value="Bacteria"/>
</dbReference>
<dbReference type="RefSeq" id="WP_012281955.1">
    <property type="nucleotide sequence ID" value="NC_010337.2"/>
</dbReference>
<evidence type="ECO:0000256" key="2">
    <source>
        <dbReference type="ARBA" id="ARBA00004496"/>
    </source>
</evidence>
<evidence type="ECO:0000256" key="6">
    <source>
        <dbReference type="ARBA" id="ARBA00022833"/>
    </source>
</evidence>
<dbReference type="InterPro" id="IPR004515">
    <property type="entry name" value="Phosphoheptose_Isoase"/>
</dbReference>
<evidence type="ECO:0000256" key="1">
    <source>
        <dbReference type="ARBA" id="ARBA00000348"/>
    </source>
</evidence>
<dbReference type="Pfam" id="PF13580">
    <property type="entry name" value="SIS_2"/>
    <property type="match status" value="1"/>
</dbReference>
<dbReference type="CDD" id="cd05006">
    <property type="entry name" value="SIS_GmhA"/>
    <property type="match status" value="1"/>
</dbReference>
<evidence type="ECO:0000256" key="4">
    <source>
        <dbReference type="ARBA" id="ARBA00022490"/>
    </source>
</evidence>
<feature type="binding site" evidence="9">
    <location>
        <begin position="92"/>
        <end position="93"/>
    </location>
    <ligand>
        <name>substrate</name>
    </ligand>
</feature>
<feature type="domain" description="FHA" evidence="10">
    <location>
        <begin position="146"/>
        <end position="196"/>
    </location>
</feature>
<dbReference type="SUPFAM" id="SSF53697">
    <property type="entry name" value="SIS domain"/>
    <property type="match status" value="1"/>
</dbReference>
<keyword evidence="5 9" id="KW-0479">Metal-binding</keyword>
<dbReference type="PANTHER" id="PTHR30390">
    <property type="entry name" value="SEDOHEPTULOSE 7-PHOSPHATE ISOMERASE / DNAA INITIATOR-ASSOCIATING FACTOR FOR REPLICATION INITIATION"/>
    <property type="match status" value="1"/>
</dbReference>
<organism evidence="12 13">
    <name type="scientific">Heliobacterium modesticaldum (strain ATCC 51547 / Ice1)</name>
    <dbReference type="NCBI Taxonomy" id="498761"/>
    <lineage>
        <taxon>Bacteria</taxon>
        <taxon>Bacillati</taxon>
        <taxon>Bacillota</taxon>
        <taxon>Clostridia</taxon>
        <taxon>Eubacteriales</taxon>
        <taxon>Heliobacteriaceae</taxon>
        <taxon>Heliomicrobium</taxon>
    </lineage>
</organism>
<dbReference type="EC" id="5.3.1.28" evidence="9"/>
<dbReference type="InterPro" id="IPR050099">
    <property type="entry name" value="SIS_GmhA/DiaA_subfam"/>
</dbReference>
<protein>
    <recommendedName>
        <fullName evidence="9">Phosphoheptose isomerase</fullName>
        <ecNumber evidence="9">5.3.1.28</ecNumber>
    </recommendedName>
    <alternativeName>
        <fullName evidence="9">Sedoheptulose 7-phosphate isomerase</fullName>
    </alternativeName>
</protein>
<evidence type="ECO:0000313" key="12">
    <source>
        <dbReference type="EMBL" id="ABZ83425.1"/>
    </source>
</evidence>
<comment type="similarity">
    <text evidence="3 9">Belongs to the SIS family. GmhA subfamily.</text>
</comment>
<comment type="subcellular location">
    <subcellularLocation>
        <location evidence="2 9">Cytoplasm</location>
    </subcellularLocation>
</comment>
<dbReference type="EMBL" id="CP000930">
    <property type="protein sequence ID" value="ABZ83425.1"/>
    <property type="molecule type" value="Genomic_DNA"/>
</dbReference>
<feature type="binding site" evidence="9">
    <location>
        <position position="63"/>
    </location>
    <ligand>
        <name>Zn(2+)</name>
        <dbReference type="ChEBI" id="CHEBI:29105"/>
    </ligand>
</feature>
<feature type="binding site" evidence="9">
    <location>
        <position position="170"/>
    </location>
    <ligand>
        <name>Zn(2+)</name>
        <dbReference type="ChEBI" id="CHEBI:29105"/>
    </ligand>
</feature>
<evidence type="ECO:0000256" key="8">
    <source>
        <dbReference type="ARBA" id="ARBA00023277"/>
    </source>
</evidence>
<feature type="binding site" evidence="9">
    <location>
        <position position="178"/>
    </location>
    <ligand>
        <name>Zn(2+)</name>
        <dbReference type="ChEBI" id="CHEBI:29105"/>
    </ligand>
</feature>
<dbReference type="UniPathway" id="UPA00041">
    <property type="reaction ID" value="UER00436"/>
</dbReference>
<feature type="binding site" evidence="9">
    <location>
        <begin position="50"/>
        <end position="52"/>
    </location>
    <ligand>
        <name>substrate</name>
    </ligand>
</feature>
<proteinExistence type="inferred from homology"/>
<dbReference type="PROSITE" id="PS50006">
    <property type="entry name" value="FHA_DOMAIN"/>
    <property type="match status" value="1"/>
</dbReference>
<dbReference type="InterPro" id="IPR035461">
    <property type="entry name" value="GmhA/DiaA"/>
</dbReference>
<feature type="binding site" evidence="9">
    <location>
        <position position="63"/>
    </location>
    <ligand>
        <name>substrate</name>
    </ligand>
</feature>
<dbReference type="GO" id="GO:0097367">
    <property type="term" value="F:carbohydrate derivative binding"/>
    <property type="evidence" value="ECO:0007669"/>
    <property type="project" value="InterPro"/>
</dbReference>
<dbReference type="HAMAP" id="MF_00067">
    <property type="entry name" value="GmhA"/>
    <property type="match status" value="1"/>
</dbReference>
<dbReference type="Gene3D" id="3.40.50.10490">
    <property type="entry name" value="Glucose-6-phosphate isomerase like protein, domain 1"/>
    <property type="match status" value="1"/>
</dbReference>
<evidence type="ECO:0000256" key="7">
    <source>
        <dbReference type="ARBA" id="ARBA00023235"/>
    </source>
</evidence>
<dbReference type="GO" id="GO:0005737">
    <property type="term" value="C:cytoplasm"/>
    <property type="evidence" value="ECO:0007669"/>
    <property type="project" value="UniProtKB-SubCell"/>
</dbReference>
<dbReference type="HOGENOM" id="CLU_080999_3_1_9"/>
<comment type="function">
    <text evidence="9">Catalyzes the isomerization of sedoheptulose 7-phosphate in D-glycero-D-manno-heptose 7-phosphate.</text>
</comment>
<dbReference type="STRING" id="498761.HM1_1149"/>
<keyword evidence="6 9" id="KW-0862">Zinc</keyword>
<name>B0THI7_HELMI</name>
<keyword evidence="4 9" id="KW-0963">Cytoplasm</keyword>
<dbReference type="KEGG" id="hmo:HM1_1149"/>
<evidence type="ECO:0000256" key="3">
    <source>
        <dbReference type="ARBA" id="ARBA00009894"/>
    </source>
</evidence>
<keyword evidence="8 9" id="KW-0119">Carbohydrate metabolism</keyword>
<dbReference type="AlphaFoldDB" id="B0THI7"/>
<evidence type="ECO:0000256" key="5">
    <source>
        <dbReference type="ARBA" id="ARBA00022723"/>
    </source>
</evidence>
<feature type="domain" description="SIS" evidence="11">
    <location>
        <begin position="35"/>
        <end position="194"/>
    </location>
</feature>
<gene>
    <name evidence="9 12" type="primary">gmhA</name>
    <name evidence="12" type="ORF">HM1_1149</name>
</gene>
<evidence type="ECO:0000259" key="10">
    <source>
        <dbReference type="PROSITE" id="PS50006"/>
    </source>
</evidence>
<dbReference type="InterPro" id="IPR001347">
    <property type="entry name" value="SIS_dom"/>
</dbReference>
<evidence type="ECO:0000313" key="13">
    <source>
        <dbReference type="Proteomes" id="UP000008550"/>
    </source>
</evidence>
<evidence type="ECO:0000259" key="11">
    <source>
        <dbReference type="PROSITE" id="PS51464"/>
    </source>
</evidence>
<comment type="miscellaneous">
    <text evidence="9">The reaction produces a racemic mixture of D-glycero-alpha-D-manno-heptose 7-phosphate and D-glycero-beta-D-manno-heptose 7-phosphate.</text>
</comment>
<accession>B0THI7</accession>
<comment type="catalytic activity">
    <reaction evidence="1 9">
        <text>2 D-sedoheptulose 7-phosphate = D-glycero-alpha-D-manno-heptose 7-phosphate + D-glycero-beta-D-manno-heptose 7-phosphate</text>
        <dbReference type="Rhea" id="RHEA:27489"/>
        <dbReference type="ChEBI" id="CHEBI:57483"/>
        <dbReference type="ChEBI" id="CHEBI:60203"/>
        <dbReference type="ChEBI" id="CHEBI:60204"/>
        <dbReference type="EC" id="5.3.1.28"/>
    </reaction>
</comment>
<dbReference type="GO" id="GO:0008270">
    <property type="term" value="F:zinc ion binding"/>
    <property type="evidence" value="ECO:0007669"/>
    <property type="project" value="UniProtKB-UniRule"/>
</dbReference>
<dbReference type="GO" id="GO:0008968">
    <property type="term" value="F:D-sedoheptulose 7-phosphate isomerase activity"/>
    <property type="evidence" value="ECO:0007669"/>
    <property type="project" value="UniProtKB-UniRule"/>
</dbReference>
<keyword evidence="13" id="KW-1185">Reference proteome</keyword>
<dbReference type="PROSITE" id="PS51464">
    <property type="entry name" value="SIS"/>
    <property type="match status" value="1"/>
</dbReference>
<feature type="binding site" evidence="9">
    <location>
        <position position="59"/>
    </location>
    <ligand>
        <name>Zn(2+)</name>
        <dbReference type="ChEBI" id="CHEBI:29105"/>
    </ligand>
</feature>